<evidence type="ECO:0000313" key="9">
    <source>
        <dbReference type="EMBL" id="DAZ95423.1"/>
    </source>
</evidence>
<dbReference type="SMART" id="SM01397">
    <property type="entry name" value="Ribosomal_S3Ae"/>
    <property type="match status" value="1"/>
</dbReference>
<comment type="subunit">
    <text evidence="5">Component of the small ribosomal subunit. Mature ribosomes consist of a small (40S) and a large (60S) subunit. The 40S subunit contains about 33 different proteins and 1 molecule of RNA (18S). The 60S subunit contains about 49 different proteins and 3 molecules of RNA (25S, 5.8S and 5S).</text>
</comment>
<comment type="subcellular location">
    <subcellularLocation>
        <location evidence="1 5">Cytoplasm</location>
    </subcellularLocation>
</comment>
<dbReference type="HAMAP" id="MF_03122">
    <property type="entry name" value="Ribosomal_eS1_euk"/>
    <property type="match status" value="1"/>
</dbReference>
<dbReference type="GO" id="GO:0006412">
    <property type="term" value="P:translation"/>
    <property type="evidence" value="ECO:0007669"/>
    <property type="project" value="UniProtKB-UniRule"/>
</dbReference>
<feature type="region of interest" description="Disordered" evidence="7">
    <location>
        <begin position="541"/>
        <end position="565"/>
    </location>
</feature>
<dbReference type="Gene3D" id="2.60.200.20">
    <property type="match status" value="1"/>
</dbReference>
<dbReference type="InterPro" id="IPR001593">
    <property type="entry name" value="Ribosomal_eS1"/>
</dbReference>
<accession>A0AAV2YQ10</accession>
<keyword evidence="3 5" id="KW-0689">Ribosomal protein</keyword>
<feature type="compositionally biased region" description="Basic and acidic residues" evidence="7">
    <location>
        <begin position="555"/>
        <end position="565"/>
    </location>
</feature>
<dbReference type="Pfam" id="PF01015">
    <property type="entry name" value="Ribosomal_S3Ae"/>
    <property type="match status" value="1"/>
</dbReference>
<evidence type="ECO:0000256" key="1">
    <source>
        <dbReference type="ARBA" id="ARBA00004496"/>
    </source>
</evidence>
<protein>
    <recommendedName>
        <fullName evidence="5">Small ribosomal subunit protein eS1</fullName>
    </recommendedName>
</protein>
<evidence type="ECO:0000259" key="8">
    <source>
        <dbReference type="PROSITE" id="PS50006"/>
    </source>
</evidence>
<proteinExistence type="inferred from homology"/>
<dbReference type="InterPro" id="IPR027500">
    <property type="entry name" value="Ribosomal_eS1_euk"/>
</dbReference>
<reference evidence="9" key="2">
    <citation type="journal article" date="2023" name="Microbiol Resour">
        <title>Decontamination and Annotation of the Draft Genome Sequence of the Oomycete Lagenidium giganteum ARSEF 373.</title>
        <authorList>
            <person name="Morgan W.R."/>
            <person name="Tartar A."/>
        </authorList>
    </citation>
    <scope>NUCLEOTIDE SEQUENCE</scope>
    <source>
        <strain evidence="9">ARSEF 373</strain>
    </source>
</reference>
<evidence type="ECO:0000256" key="5">
    <source>
        <dbReference type="HAMAP-Rule" id="MF_03122"/>
    </source>
</evidence>
<sequence length="565" mass="62591">MANKRISKGKKGGKKKVVDPFTRKDWYDVKAPAIFSERNCGKTLVNRTTGTKIASEALKGRVFEVCLADLNKDEDQSFRKIRLCAEEVQGNQIVTGFHGMDFTRDKLCSLIRKWQTLIEAFVDVKTTDGYVVRLFCIAFTKKRPNQIKKTCYAQHAQVRAIRKKMTQIMTEHASKVDIKDLFLKFIPEIIGKEIEKATQGIYPLQNVYIRKCKIMKKPKFDLVRLMELHEGGAEEKGAKVARPEDQLVESLRCEHTKVLFGDLLEGMELGKPPTARDVFGGEAPVQQSACIGLAKPAATNMDDKRRALERKFSENRPPLAYAKLSGRIFDDTPFEALLTHLPAELGRGPVSNVPGPRIALGEQKAISRQHARIQWNQEKGSFELVCLGKNGMFAAGKFVPKDQTVDLVSKMPIKIGHARIYFLAAVRSVCSAMSGFRLIQRAFDKVKNTQRATDGMTSNEVIQVVLECFPKSDAELGGKDNLTSFVTNYLDVDTQNFEKVPASNPPRYKIKPNATPPFAVSTTASSTSAASSAAVAAVTPATNAAKTSASSDLNDATRKKQKVEA</sequence>
<dbReference type="PANTHER" id="PTHR11830">
    <property type="entry name" value="40S RIBOSOMAL PROTEIN S3A"/>
    <property type="match status" value="1"/>
</dbReference>
<organism evidence="9 10">
    <name type="scientific">Lagenidium giganteum</name>
    <dbReference type="NCBI Taxonomy" id="4803"/>
    <lineage>
        <taxon>Eukaryota</taxon>
        <taxon>Sar</taxon>
        <taxon>Stramenopiles</taxon>
        <taxon>Oomycota</taxon>
        <taxon>Peronosporomycetes</taxon>
        <taxon>Pythiales</taxon>
        <taxon>Pythiaceae</taxon>
    </lineage>
</organism>
<dbReference type="SUPFAM" id="SSF49879">
    <property type="entry name" value="SMAD/FHA domain"/>
    <property type="match status" value="1"/>
</dbReference>
<gene>
    <name evidence="9" type="ORF">N0F65_006313</name>
</gene>
<dbReference type="GO" id="GO:0022627">
    <property type="term" value="C:cytosolic small ribosomal subunit"/>
    <property type="evidence" value="ECO:0007669"/>
    <property type="project" value="UniProtKB-UniRule"/>
</dbReference>
<dbReference type="InterPro" id="IPR018281">
    <property type="entry name" value="Ribosomal_eS1_CS"/>
</dbReference>
<dbReference type="Pfam" id="PF00498">
    <property type="entry name" value="FHA"/>
    <property type="match status" value="1"/>
</dbReference>
<dbReference type="GO" id="GO:0003735">
    <property type="term" value="F:structural constituent of ribosome"/>
    <property type="evidence" value="ECO:0007669"/>
    <property type="project" value="UniProtKB-UniRule"/>
</dbReference>
<dbReference type="PROSITE" id="PS01191">
    <property type="entry name" value="RIBOSOMAL_S3AE"/>
    <property type="match status" value="1"/>
</dbReference>
<feature type="domain" description="FHA" evidence="8">
    <location>
        <begin position="343"/>
        <end position="399"/>
    </location>
</feature>
<keyword evidence="10" id="KW-1185">Reference proteome</keyword>
<evidence type="ECO:0000256" key="6">
    <source>
        <dbReference type="RuleBase" id="RU000668"/>
    </source>
</evidence>
<comment type="similarity">
    <text evidence="5 6">Belongs to the eukaryotic ribosomal protein eS1 family.</text>
</comment>
<comment type="caution">
    <text evidence="9">The sequence shown here is derived from an EMBL/GenBank/DDBJ whole genome shotgun (WGS) entry which is preliminary data.</text>
</comment>
<evidence type="ECO:0000313" key="10">
    <source>
        <dbReference type="Proteomes" id="UP001146120"/>
    </source>
</evidence>
<evidence type="ECO:0000256" key="3">
    <source>
        <dbReference type="ARBA" id="ARBA00022980"/>
    </source>
</evidence>
<evidence type="ECO:0000256" key="2">
    <source>
        <dbReference type="ARBA" id="ARBA00022490"/>
    </source>
</evidence>
<dbReference type="EMBL" id="DAKRPA010000205">
    <property type="protein sequence ID" value="DAZ95423.1"/>
    <property type="molecule type" value="Genomic_DNA"/>
</dbReference>
<reference evidence="9" key="1">
    <citation type="submission" date="2022-11" db="EMBL/GenBank/DDBJ databases">
        <authorList>
            <person name="Morgan W.R."/>
            <person name="Tartar A."/>
        </authorList>
    </citation>
    <scope>NUCLEOTIDE SEQUENCE</scope>
    <source>
        <strain evidence="9">ARSEF 373</strain>
    </source>
</reference>
<dbReference type="InterPro" id="IPR008984">
    <property type="entry name" value="SMAD_FHA_dom_sf"/>
</dbReference>
<feature type="initiator methionine" description="Removed" evidence="5">
    <location>
        <position position="1"/>
    </location>
</feature>
<dbReference type="PROSITE" id="PS50006">
    <property type="entry name" value="FHA_DOMAIN"/>
    <property type="match status" value="1"/>
</dbReference>
<dbReference type="SMART" id="SM00240">
    <property type="entry name" value="FHA"/>
    <property type="match status" value="1"/>
</dbReference>
<evidence type="ECO:0000256" key="7">
    <source>
        <dbReference type="SAM" id="MobiDB-lite"/>
    </source>
</evidence>
<dbReference type="AlphaFoldDB" id="A0AAV2YQ10"/>
<keyword evidence="4 5" id="KW-0687">Ribonucleoprotein</keyword>
<dbReference type="Proteomes" id="UP001146120">
    <property type="component" value="Unassembled WGS sequence"/>
</dbReference>
<dbReference type="InterPro" id="IPR000253">
    <property type="entry name" value="FHA_dom"/>
</dbReference>
<name>A0AAV2YQ10_9STRA</name>
<keyword evidence="2 5" id="KW-0963">Cytoplasm</keyword>
<evidence type="ECO:0000256" key="4">
    <source>
        <dbReference type="ARBA" id="ARBA00023274"/>
    </source>
</evidence>